<evidence type="ECO:0008006" key="3">
    <source>
        <dbReference type="Google" id="ProtNLM"/>
    </source>
</evidence>
<gene>
    <name evidence="1" type="ORF">HNR73_001723</name>
</gene>
<evidence type="ECO:0000313" key="1">
    <source>
        <dbReference type="EMBL" id="MBB6033873.1"/>
    </source>
</evidence>
<comment type="caution">
    <text evidence="1">The sequence shown here is derived from an EMBL/GenBank/DDBJ whole genome shotgun (WGS) entry which is preliminary data.</text>
</comment>
<name>A0A841FFU7_9ACTN</name>
<sequence length="117" mass="11850">MSGPGGSGWPLGDPPPGTAAGVRSALVRLAVTRGRVAQAMSAAVAAGEPVRDLEGLAHEMLVSTDAEIRRVGALALGQLAPRGIDRERALRVLRGLLLDPSMGAVAGESLGQVLNHG</sequence>
<dbReference type="EMBL" id="JACHGT010000003">
    <property type="protein sequence ID" value="MBB6033873.1"/>
    <property type="molecule type" value="Genomic_DNA"/>
</dbReference>
<keyword evidence="2" id="KW-1185">Reference proteome</keyword>
<evidence type="ECO:0000313" key="2">
    <source>
        <dbReference type="Proteomes" id="UP000548476"/>
    </source>
</evidence>
<protein>
    <recommendedName>
        <fullName evidence="3">HEAT repeat domain-containing protein</fullName>
    </recommendedName>
</protein>
<accession>A0A841FFU7</accession>
<dbReference type="AlphaFoldDB" id="A0A841FFU7"/>
<dbReference type="RefSeq" id="WP_184786725.1">
    <property type="nucleotide sequence ID" value="NZ_BONT01000013.1"/>
</dbReference>
<organism evidence="1 2">
    <name type="scientific">Phytomonospora endophytica</name>
    <dbReference type="NCBI Taxonomy" id="714109"/>
    <lineage>
        <taxon>Bacteria</taxon>
        <taxon>Bacillati</taxon>
        <taxon>Actinomycetota</taxon>
        <taxon>Actinomycetes</taxon>
        <taxon>Micromonosporales</taxon>
        <taxon>Micromonosporaceae</taxon>
        <taxon>Phytomonospora</taxon>
    </lineage>
</organism>
<reference evidence="1 2" key="1">
    <citation type="submission" date="2020-08" db="EMBL/GenBank/DDBJ databases">
        <title>Genomic Encyclopedia of Type Strains, Phase IV (KMG-IV): sequencing the most valuable type-strain genomes for metagenomic binning, comparative biology and taxonomic classification.</title>
        <authorList>
            <person name="Goeker M."/>
        </authorList>
    </citation>
    <scope>NUCLEOTIDE SEQUENCE [LARGE SCALE GENOMIC DNA]</scope>
    <source>
        <strain evidence="1 2">YIM 65646</strain>
    </source>
</reference>
<dbReference type="Proteomes" id="UP000548476">
    <property type="component" value="Unassembled WGS sequence"/>
</dbReference>
<proteinExistence type="predicted"/>